<protein>
    <submittedName>
        <fullName evidence="1">Uncharacterized protein</fullName>
    </submittedName>
</protein>
<comment type="caution">
    <text evidence="1">The sequence shown here is derived from an EMBL/GenBank/DDBJ whole genome shotgun (WGS) entry which is preliminary data.</text>
</comment>
<dbReference type="Proteomes" id="UP001060085">
    <property type="component" value="Linkage Group LG03"/>
</dbReference>
<accession>A0ACC0BMP8</accession>
<evidence type="ECO:0000313" key="1">
    <source>
        <dbReference type="EMBL" id="KAI5673854.1"/>
    </source>
</evidence>
<proteinExistence type="predicted"/>
<organism evidence="1 2">
    <name type="scientific">Catharanthus roseus</name>
    <name type="common">Madagascar periwinkle</name>
    <name type="synonym">Vinca rosea</name>
    <dbReference type="NCBI Taxonomy" id="4058"/>
    <lineage>
        <taxon>Eukaryota</taxon>
        <taxon>Viridiplantae</taxon>
        <taxon>Streptophyta</taxon>
        <taxon>Embryophyta</taxon>
        <taxon>Tracheophyta</taxon>
        <taxon>Spermatophyta</taxon>
        <taxon>Magnoliopsida</taxon>
        <taxon>eudicotyledons</taxon>
        <taxon>Gunneridae</taxon>
        <taxon>Pentapetalae</taxon>
        <taxon>asterids</taxon>
        <taxon>lamiids</taxon>
        <taxon>Gentianales</taxon>
        <taxon>Apocynaceae</taxon>
        <taxon>Rauvolfioideae</taxon>
        <taxon>Vinceae</taxon>
        <taxon>Catharanthinae</taxon>
        <taxon>Catharanthus</taxon>
    </lineage>
</organism>
<evidence type="ECO:0000313" key="2">
    <source>
        <dbReference type="Proteomes" id="UP001060085"/>
    </source>
</evidence>
<reference evidence="2" key="1">
    <citation type="journal article" date="2023" name="Nat. Plants">
        <title>Single-cell RNA sequencing provides a high-resolution roadmap for understanding the multicellular compartmentation of specialized metabolism.</title>
        <authorList>
            <person name="Sun S."/>
            <person name="Shen X."/>
            <person name="Li Y."/>
            <person name="Li Y."/>
            <person name="Wang S."/>
            <person name="Li R."/>
            <person name="Zhang H."/>
            <person name="Shen G."/>
            <person name="Guo B."/>
            <person name="Wei J."/>
            <person name="Xu J."/>
            <person name="St-Pierre B."/>
            <person name="Chen S."/>
            <person name="Sun C."/>
        </authorList>
    </citation>
    <scope>NUCLEOTIDE SEQUENCE [LARGE SCALE GENOMIC DNA]</scope>
</reference>
<name>A0ACC0BMP8_CATRO</name>
<dbReference type="EMBL" id="CM044703">
    <property type="protein sequence ID" value="KAI5673854.1"/>
    <property type="molecule type" value="Genomic_DNA"/>
</dbReference>
<gene>
    <name evidence="1" type="ORF">M9H77_14218</name>
</gene>
<keyword evidence="2" id="KW-1185">Reference proteome</keyword>
<sequence>MARCWRRPHLPLMVALLLLRPLLKSRIQWCGPPFLRRLAGVTVVRLHYCYRIPLTGTSSRLAIARHCWWTTPMQPAAGSISTAVVFCGQVPALFGVFQPKKKMVQEEDLMKKTFSNRLSH</sequence>